<dbReference type="InterPro" id="IPR054363">
    <property type="entry name" value="GH95_cat"/>
</dbReference>
<keyword evidence="5" id="KW-1185">Reference proteome</keyword>
<organism evidence="4 5">
    <name type="scientific">Paenibacillus profundus</name>
    <dbReference type="NCBI Taxonomy" id="1173085"/>
    <lineage>
        <taxon>Bacteria</taxon>
        <taxon>Bacillati</taxon>
        <taxon>Bacillota</taxon>
        <taxon>Bacilli</taxon>
        <taxon>Bacillales</taxon>
        <taxon>Paenibacillaceae</taxon>
        <taxon>Paenibacillus</taxon>
    </lineage>
</organism>
<keyword evidence="4" id="KW-0378">Hydrolase</keyword>
<gene>
    <name evidence="4" type="ORF">LQV63_24150</name>
</gene>
<protein>
    <submittedName>
        <fullName evidence="4">Glycoside hydrolase family 95 protein</fullName>
    </submittedName>
</protein>
<dbReference type="SUPFAM" id="SSF48208">
    <property type="entry name" value="Six-hairpin glycosidases"/>
    <property type="match status" value="1"/>
</dbReference>
<dbReference type="PANTHER" id="PTHR31084:SF0">
    <property type="entry name" value="ALPHA-L-FUCOSIDASE 2"/>
    <property type="match status" value="1"/>
</dbReference>
<evidence type="ECO:0000259" key="3">
    <source>
        <dbReference type="Pfam" id="PF22124"/>
    </source>
</evidence>
<feature type="domain" description="Glycosyl hydrolase family 95 catalytic" evidence="3">
    <location>
        <begin position="283"/>
        <end position="692"/>
    </location>
</feature>
<dbReference type="PANTHER" id="PTHR31084">
    <property type="entry name" value="ALPHA-L-FUCOSIDASE 2"/>
    <property type="match status" value="1"/>
</dbReference>
<dbReference type="Pfam" id="PF22124">
    <property type="entry name" value="Glyco_hydro_95_cat"/>
    <property type="match status" value="1"/>
</dbReference>
<dbReference type="PIRSF" id="PIRSF007663">
    <property type="entry name" value="UCP007663"/>
    <property type="match status" value="1"/>
</dbReference>
<dbReference type="EMBL" id="JAJNBZ010000028">
    <property type="protein sequence ID" value="MCE5172371.1"/>
    <property type="molecule type" value="Genomic_DNA"/>
</dbReference>
<dbReference type="InterPro" id="IPR049053">
    <property type="entry name" value="AFCA-like_C"/>
</dbReference>
<comment type="caution">
    <text evidence="4">The sequence shown here is derived from an EMBL/GenBank/DDBJ whole genome shotgun (WGS) entry which is preliminary data.</text>
</comment>
<sequence>MIKEQGMAAALLFRVHKEEDMFQSATEKEDRLWYRQPAKEWIEALPVGNGRLGAMQFGGWDTERLQLNEDSVWYGGPIARENPQAAAHLQEIRQLLLDGEPEKAERVARLTLTSIPKHFGPYQTLGDMKMIIHGGAGEVIGYERELSLGEGIARVHYERDGAVYERELFSSAVDQVIVLRMKASELQRLSLSLYLNRRSFEEGTVVVSPDTIAMQGQCGNEGVRFCVVMKALTHKGRVQTVGDFLSVESADVVTMYIAAATSFREEDPLGACLRQVGAASAKGYEQVRVEHIQDHRARYDRVLLRLEGTATEADYAKDMPTNERLERFRQGHEDPGLFALFFQYGRYLLMGSSRPGTLPSNLQGIWNPHITPPWECDYHLNINLQMNYWPAEVTNLAECHEPVFDLLDRLRSNGTRTARILYGADGFVAHHATNLWADTSPVSDVVSATIWPMGGAWLALHTWEHYLYGQDAVFLRERAYPVMKGAALFLLDYMMENKQGEWVTSPSLSPENRYRLPNGNSGTLCMGPSMDTQISRALFEACLHASEQWESEAGFRGRLLTALSKLPPHRIGQYGQLLEWAEDVQEVELGHRHISHLFALFPADDITPFATPELAQAARRTLERRLEHGGGHTGWSRAWIILFWARLECAELAYEDISALLRKSVHPNLFGDHPPFQIDANFGGTAAIAEMLLQSHGDAIAFLPALPKAWPNGEVRGMRTRGGYEVDMIWGEGRLKEAILTAMQSGACRIRSSYDLIIREEGSQEGLRLEASVKGRAWNVSGGRRYFISPV</sequence>
<dbReference type="InterPro" id="IPR008928">
    <property type="entry name" value="6-hairpin_glycosidase_sf"/>
</dbReference>
<evidence type="ECO:0000259" key="1">
    <source>
        <dbReference type="Pfam" id="PF14498"/>
    </source>
</evidence>
<feature type="domain" description="Glycosyl hydrolase family 95 N-terminal" evidence="1">
    <location>
        <begin position="32"/>
        <end position="265"/>
    </location>
</feature>
<dbReference type="Pfam" id="PF14498">
    <property type="entry name" value="Glyco_hyd_65N_2"/>
    <property type="match status" value="1"/>
</dbReference>
<feature type="domain" description="Alpha fucosidase A-like C-terminal" evidence="2">
    <location>
        <begin position="694"/>
        <end position="787"/>
    </location>
</feature>
<dbReference type="GO" id="GO:0016787">
    <property type="term" value="F:hydrolase activity"/>
    <property type="evidence" value="ECO:0007669"/>
    <property type="project" value="UniProtKB-KW"/>
</dbReference>
<dbReference type="InterPro" id="IPR016518">
    <property type="entry name" value="Alpha-L-fucosidase"/>
</dbReference>
<name>A0ABS8YPU9_9BACL</name>
<reference evidence="4 5" key="1">
    <citation type="submission" date="2021-11" db="EMBL/GenBank/DDBJ databases">
        <title>Draft genome sequence of Paenibacillus profundus YoMME, a new Gram-positive bacteria with exoelectrogenic properties.</title>
        <authorList>
            <person name="Hubenova Y."/>
            <person name="Hubenova E."/>
            <person name="Manasiev Y."/>
            <person name="Peykov S."/>
            <person name="Mitov M."/>
        </authorList>
    </citation>
    <scope>NUCLEOTIDE SEQUENCE [LARGE SCALE GENOMIC DNA]</scope>
    <source>
        <strain evidence="4 5">YoMME</strain>
    </source>
</reference>
<dbReference type="Proteomes" id="UP001199916">
    <property type="component" value="Unassembled WGS sequence"/>
</dbReference>
<dbReference type="Gene3D" id="1.50.10.10">
    <property type="match status" value="1"/>
</dbReference>
<accession>A0ABS8YPU9</accession>
<dbReference type="InterPro" id="IPR027414">
    <property type="entry name" value="GH95_N_dom"/>
</dbReference>
<dbReference type="InterPro" id="IPR012341">
    <property type="entry name" value="6hp_glycosidase-like_sf"/>
</dbReference>
<proteinExistence type="predicted"/>
<evidence type="ECO:0000313" key="4">
    <source>
        <dbReference type="EMBL" id="MCE5172371.1"/>
    </source>
</evidence>
<evidence type="ECO:0000259" key="2">
    <source>
        <dbReference type="Pfam" id="PF21307"/>
    </source>
</evidence>
<dbReference type="Pfam" id="PF21307">
    <property type="entry name" value="Glyco_hydro_95_C"/>
    <property type="match status" value="1"/>
</dbReference>
<evidence type="ECO:0000313" key="5">
    <source>
        <dbReference type="Proteomes" id="UP001199916"/>
    </source>
</evidence>